<reference evidence="2 3" key="1">
    <citation type="submission" date="2017-09" db="EMBL/GenBank/DDBJ databases">
        <title>Comparative genomics of rhizobia isolated from Phaseolus vulgaris in China.</title>
        <authorList>
            <person name="Tong W."/>
        </authorList>
    </citation>
    <scope>NUCLEOTIDE SEQUENCE [LARGE SCALE GENOMIC DNA]</scope>
    <source>
        <strain evidence="2 3">PCH1</strain>
    </source>
</reference>
<dbReference type="Gene3D" id="3.50.50.60">
    <property type="entry name" value="FAD/NAD(P)-binding domain"/>
    <property type="match status" value="2"/>
</dbReference>
<dbReference type="InterPro" id="IPR036188">
    <property type="entry name" value="FAD/NAD-bd_sf"/>
</dbReference>
<evidence type="ECO:0000313" key="3">
    <source>
        <dbReference type="Proteomes" id="UP000220353"/>
    </source>
</evidence>
<name>A0A2A6M2R6_RHIFR</name>
<accession>A0A2A6M2R6</accession>
<evidence type="ECO:0000313" key="2">
    <source>
        <dbReference type="EMBL" id="PDT48945.1"/>
    </source>
</evidence>
<dbReference type="GO" id="GO:0016787">
    <property type="term" value="F:hydrolase activity"/>
    <property type="evidence" value="ECO:0007669"/>
    <property type="project" value="UniProtKB-KW"/>
</dbReference>
<proteinExistence type="predicted"/>
<dbReference type="RefSeq" id="WP_037429267.1">
    <property type="nucleotide sequence ID" value="NZ_NWTC01000004.1"/>
</dbReference>
<dbReference type="EMBL" id="NWTC01000004">
    <property type="protein sequence ID" value="PDT48945.1"/>
    <property type="molecule type" value="Genomic_DNA"/>
</dbReference>
<comment type="caution">
    <text evidence="2">The sequence shown here is derived from an EMBL/GenBank/DDBJ whole genome shotgun (WGS) entry which is preliminary data.</text>
</comment>
<dbReference type="PANTHER" id="PTHR40254:SF1">
    <property type="entry name" value="BLR0577 PROTEIN"/>
    <property type="match status" value="1"/>
</dbReference>
<dbReference type="PANTHER" id="PTHR40254">
    <property type="entry name" value="BLR0577 PROTEIN"/>
    <property type="match status" value="1"/>
</dbReference>
<dbReference type="InterPro" id="IPR052189">
    <property type="entry name" value="L-asp_N-monooxygenase_NS-form"/>
</dbReference>
<dbReference type="InterPro" id="IPR038732">
    <property type="entry name" value="HpyO/CreE_NAD-binding"/>
</dbReference>
<sequence length="486" mass="52580">MLRITLPLQKQVTPVPTISRVAIIGGGFTGATLARLLALHGQYWPHEIVVFEPRAELGGGLAYDADDPSLRLNVAAHRMRAVPGDPQAFLRWLSNSGRLERDPGAMANGAIYARRADFAAFMAGQIQSFIDDGIVRHVRERAERICRRHGRWQIEGDGGASLQADVVVIATGHPPPTPPGELASGLSGDHRFIPHLARPDALRAIRQDDKVLVVGAGLTALDVLGALRARGHRAEITLVSRTGHLPQPQAAGDFAPHGDFLIGVPNTALSLLERVRFALEEVTEAGLPWQSVFEALRHQGQAIWRALPLLEQRRVLRHLRRRFEAHRFRMPPQIAELVEREGAAGRLRSCAGRIVAARPGRAEIAIDIATGPHGTVERHVAQWVIVATGPDHGNVISSQGCLAELEGVGLLTKDPRGLGIACDHDSRALARDGYPVEDLFVAGPLARGAFGELAGVPEIAAQAERIVQQILGMSFATTRTITIRSM</sequence>
<organism evidence="2 3">
    <name type="scientific">Rhizobium fredii</name>
    <name type="common">Sinorhizobium fredii</name>
    <dbReference type="NCBI Taxonomy" id="380"/>
    <lineage>
        <taxon>Bacteria</taxon>
        <taxon>Pseudomonadati</taxon>
        <taxon>Pseudomonadota</taxon>
        <taxon>Alphaproteobacteria</taxon>
        <taxon>Hyphomicrobiales</taxon>
        <taxon>Rhizobiaceae</taxon>
        <taxon>Sinorhizobium/Ensifer group</taxon>
        <taxon>Sinorhizobium</taxon>
    </lineage>
</organism>
<dbReference type="AlphaFoldDB" id="A0A2A6M2R6"/>
<evidence type="ECO:0000259" key="1">
    <source>
        <dbReference type="Pfam" id="PF13454"/>
    </source>
</evidence>
<dbReference type="PRINTS" id="PR00368">
    <property type="entry name" value="FADPNR"/>
</dbReference>
<dbReference type="Proteomes" id="UP000220353">
    <property type="component" value="Unassembled WGS sequence"/>
</dbReference>
<dbReference type="PRINTS" id="PR00411">
    <property type="entry name" value="PNDRDTASEI"/>
</dbReference>
<keyword evidence="2" id="KW-0378">Hydrolase</keyword>
<feature type="domain" description="FAD-dependent urate hydroxylase HpyO/Asp monooxygenase CreE-like FAD/NAD(P)-binding" evidence="1">
    <location>
        <begin position="22"/>
        <end position="173"/>
    </location>
</feature>
<dbReference type="Pfam" id="PF13454">
    <property type="entry name" value="NAD_binding_9"/>
    <property type="match status" value="1"/>
</dbReference>
<gene>
    <name evidence="2" type="ORF">CO661_07405</name>
</gene>
<dbReference type="SUPFAM" id="SSF51905">
    <property type="entry name" value="FAD/NAD(P)-binding domain"/>
    <property type="match status" value="2"/>
</dbReference>
<protein>
    <submittedName>
        <fullName evidence="2">Hydroxyacylglutathione hydrolase</fullName>
    </submittedName>
</protein>